<dbReference type="Proteomes" id="UP000886501">
    <property type="component" value="Unassembled WGS sequence"/>
</dbReference>
<protein>
    <submittedName>
        <fullName evidence="1">Uncharacterized protein</fullName>
    </submittedName>
</protein>
<evidence type="ECO:0000313" key="2">
    <source>
        <dbReference type="Proteomes" id="UP000886501"/>
    </source>
</evidence>
<proteinExistence type="predicted"/>
<sequence length="254" mass="27814">MSRLLIPNPNASIVSLTSPFTRGSLRTIKDALSVAYTTKYPISPTETHAAVLIPLCNLNDNPGLLLEVRGKLRAHSGEVSFPGGKVDPTDESVLHAALREAEEEVGIDADKIEILGRLGPPTRSLSGLRVWPYVAFLHEKPYGSTSDIDDTSPLPSPPLSSLTLSQVEVAAVFHLPLNRLTDSRYLREHQFRGSTSYWACDATDLVAPGIEWSNACANLEDEVGVGFDGRLEIWGLTGWYLNLFMKIFFAGRSH</sequence>
<keyword evidence="2" id="KW-1185">Reference proteome</keyword>
<organism evidence="1 2">
    <name type="scientific">Thelephora ganbajun</name>
    <name type="common">Ganba fungus</name>
    <dbReference type="NCBI Taxonomy" id="370292"/>
    <lineage>
        <taxon>Eukaryota</taxon>
        <taxon>Fungi</taxon>
        <taxon>Dikarya</taxon>
        <taxon>Basidiomycota</taxon>
        <taxon>Agaricomycotina</taxon>
        <taxon>Agaricomycetes</taxon>
        <taxon>Thelephorales</taxon>
        <taxon>Thelephoraceae</taxon>
        <taxon>Thelephora</taxon>
    </lineage>
</organism>
<evidence type="ECO:0000313" key="1">
    <source>
        <dbReference type="EMBL" id="KAF9642681.1"/>
    </source>
</evidence>
<reference evidence="1" key="2">
    <citation type="journal article" date="2020" name="Nat. Commun.">
        <title>Large-scale genome sequencing of mycorrhizal fungi provides insights into the early evolution of symbiotic traits.</title>
        <authorList>
            <person name="Miyauchi S."/>
            <person name="Kiss E."/>
            <person name="Kuo A."/>
            <person name="Drula E."/>
            <person name="Kohler A."/>
            <person name="Sanchez-Garcia M."/>
            <person name="Morin E."/>
            <person name="Andreopoulos B."/>
            <person name="Barry K.W."/>
            <person name="Bonito G."/>
            <person name="Buee M."/>
            <person name="Carver A."/>
            <person name="Chen C."/>
            <person name="Cichocki N."/>
            <person name="Clum A."/>
            <person name="Culley D."/>
            <person name="Crous P.W."/>
            <person name="Fauchery L."/>
            <person name="Girlanda M."/>
            <person name="Hayes R.D."/>
            <person name="Keri Z."/>
            <person name="LaButti K."/>
            <person name="Lipzen A."/>
            <person name="Lombard V."/>
            <person name="Magnuson J."/>
            <person name="Maillard F."/>
            <person name="Murat C."/>
            <person name="Nolan M."/>
            <person name="Ohm R.A."/>
            <person name="Pangilinan J."/>
            <person name="Pereira M.F."/>
            <person name="Perotto S."/>
            <person name="Peter M."/>
            <person name="Pfister S."/>
            <person name="Riley R."/>
            <person name="Sitrit Y."/>
            <person name="Stielow J.B."/>
            <person name="Szollosi G."/>
            <person name="Zifcakova L."/>
            <person name="Stursova M."/>
            <person name="Spatafora J.W."/>
            <person name="Tedersoo L."/>
            <person name="Vaario L.M."/>
            <person name="Yamada A."/>
            <person name="Yan M."/>
            <person name="Wang P."/>
            <person name="Xu J."/>
            <person name="Bruns T."/>
            <person name="Baldrian P."/>
            <person name="Vilgalys R."/>
            <person name="Dunand C."/>
            <person name="Henrissat B."/>
            <person name="Grigoriev I.V."/>
            <person name="Hibbett D."/>
            <person name="Nagy L.G."/>
            <person name="Martin F.M."/>
        </authorList>
    </citation>
    <scope>NUCLEOTIDE SEQUENCE</scope>
    <source>
        <strain evidence="1">P2</strain>
    </source>
</reference>
<accession>A0ACB6YZ41</accession>
<dbReference type="EMBL" id="MU118382">
    <property type="protein sequence ID" value="KAF9642681.1"/>
    <property type="molecule type" value="Genomic_DNA"/>
</dbReference>
<comment type="caution">
    <text evidence="1">The sequence shown here is derived from an EMBL/GenBank/DDBJ whole genome shotgun (WGS) entry which is preliminary data.</text>
</comment>
<gene>
    <name evidence="1" type="ORF">BDM02DRAFT_1974827</name>
</gene>
<name>A0ACB6YZ41_THEGA</name>
<reference evidence="1" key="1">
    <citation type="submission" date="2019-10" db="EMBL/GenBank/DDBJ databases">
        <authorList>
            <consortium name="DOE Joint Genome Institute"/>
            <person name="Kuo A."/>
            <person name="Miyauchi S."/>
            <person name="Kiss E."/>
            <person name="Drula E."/>
            <person name="Kohler A."/>
            <person name="Sanchez-Garcia M."/>
            <person name="Andreopoulos B."/>
            <person name="Barry K.W."/>
            <person name="Bonito G."/>
            <person name="Buee M."/>
            <person name="Carver A."/>
            <person name="Chen C."/>
            <person name="Cichocki N."/>
            <person name="Clum A."/>
            <person name="Culley D."/>
            <person name="Crous P.W."/>
            <person name="Fauchery L."/>
            <person name="Girlanda M."/>
            <person name="Hayes R."/>
            <person name="Keri Z."/>
            <person name="Labutti K."/>
            <person name="Lipzen A."/>
            <person name="Lombard V."/>
            <person name="Magnuson J."/>
            <person name="Maillard F."/>
            <person name="Morin E."/>
            <person name="Murat C."/>
            <person name="Nolan M."/>
            <person name="Ohm R."/>
            <person name="Pangilinan J."/>
            <person name="Pereira M."/>
            <person name="Perotto S."/>
            <person name="Peter M."/>
            <person name="Riley R."/>
            <person name="Sitrit Y."/>
            <person name="Stielow B."/>
            <person name="Szollosi G."/>
            <person name="Zifcakova L."/>
            <person name="Stursova M."/>
            <person name="Spatafora J.W."/>
            <person name="Tedersoo L."/>
            <person name="Vaario L.-M."/>
            <person name="Yamada A."/>
            <person name="Yan M."/>
            <person name="Wang P."/>
            <person name="Xu J."/>
            <person name="Bruns T."/>
            <person name="Baldrian P."/>
            <person name="Vilgalys R."/>
            <person name="Henrissat B."/>
            <person name="Grigoriev I.V."/>
            <person name="Hibbett D."/>
            <person name="Nagy L.G."/>
            <person name="Martin F.M."/>
        </authorList>
    </citation>
    <scope>NUCLEOTIDE SEQUENCE</scope>
    <source>
        <strain evidence="1">P2</strain>
    </source>
</reference>